<keyword evidence="2" id="KW-1185">Reference proteome</keyword>
<evidence type="ECO:0000313" key="1">
    <source>
        <dbReference type="EMBL" id="KAK6778307.1"/>
    </source>
</evidence>
<name>A0AAN8T4C9_SOLBU</name>
<dbReference type="Proteomes" id="UP001371456">
    <property type="component" value="Unassembled WGS sequence"/>
</dbReference>
<proteinExistence type="predicted"/>
<organism evidence="1 2">
    <name type="scientific">Solanum bulbocastanum</name>
    <name type="common">Wild potato</name>
    <dbReference type="NCBI Taxonomy" id="147425"/>
    <lineage>
        <taxon>Eukaryota</taxon>
        <taxon>Viridiplantae</taxon>
        <taxon>Streptophyta</taxon>
        <taxon>Embryophyta</taxon>
        <taxon>Tracheophyta</taxon>
        <taxon>Spermatophyta</taxon>
        <taxon>Magnoliopsida</taxon>
        <taxon>eudicotyledons</taxon>
        <taxon>Gunneridae</taxon>
        <taxon>Pentapetalae</taxon>
        <taxon>asterids</taxon>
        <taxon>lamiids</taxon>
        <taxon>Solanales</taxon>
        <taxon>Solanaceae</taxon>
        <taxon>Solanoideae</taxon>
        <taxon>Solaneae</taxon>
        <taxon>Solanum</taxon>
    </lineage>
</organism>
<reference evidence="1 2" key="1">
    <citation type="submission" date="2024-02" db="EMBL/GenBank/DDBJ databases">
        <title>de novo genome assembly of Solanum bulbocastanum strain 11H21.</title>
        <authorList>
            <person name="Hosaka A.J."/>
        </authorList>
    </citation>
    <scope>NUCLEOTIDE SEQUENCE [LARGE SCALE GENOMIC DNA]</scope>
    <source>
        <tissue evidence="1">Young leaves</tissue>
    </source>
</reference>
<sequence length="66" mass="7033">MKSRPLQNFIHISTYQSTISPLTRPKACCSTGGTAPIIDEKTVTPIASPFPTITSTMCEEGSSSSQ</sequence>
<protein>
    <submittedName>
        <fullName evidence="1">Uncharacterized protein</fullName>
    </submittedName>
</protein>
<gene>
    <name evidence="1" type="ORF">RDI58_025025</name>
</gene>
<dbReference type="AlphaFoldDB" id="A0AAN8T4C9"/>
<evidence type="ECO:0000313" key="2">
    <source>
        <dbReference type="Proteomes" id="UP001371456"/>
    </source>
</evidence>
<dbReference type="EMBL" id="JBANQN010000010">
    <property type="protein sequence ID" value="KAK6778307.1"/>
    <property type="molecule type" value="Genomic_DNA"/>
</dbReference>
<accession>A0AAN8T4C9</accession>
<comment type="caution">
    <text evidence="1">The sequence shown here is derived from an EMBL/GenBank/DDBJ whole genome shotgun (WGS) entry which is preliminary data.</text>
</comment>